<evidence type="ECO:0000256" key="4">
    <source>
        <dbReference type="ARBA" id="ARBA00023002"/>
    </source>
</evidence>
<name>A0ABP4E8K1_9ACTN</name>
<dbReference type="InterPro" id="IPR036573">
    <property type="entry name" value="CBM_sf_5/12"/>
</dbReference>
<dbReference type="CDD" id="cd00421">
    <property type="entry name" value="intradiol_dioxygenase"/>
    <property type="match status" value="1"/>
</dbReference>
<organism evidence="7 8">
    <name type="scientific">Kitasatospora arboriphila</name>
    <dbReference type="NCBI Taxonomy" id="258052"/>
    <lineage>
        <taxon>Bacteria</taxon>
        <taxon>Bacillati</taxon>
        <taxon>Actinomycetota</taxon>
        <taxon>Actinomycetes</taxon>
        <taxon>Kitasatosporales</taxon>
        <taxon>Streptomycetaceae</taxon>
        <taxon>Kitasatospora</taxon>
    </lineage>
</organism>
<feature type="region of interest" description="Disordered" evidence="5">
    <location>
        <begin position="207"/>
        <end position="252"/>
    </location>
</feature>
<evidence type="ECO:0000256" key="1">
    <source>
        <dbReference type="ARBA" id="ARBA00007825"/>
    </source>
</evidence>
<reference evidence="8" key="1">
    <citation type="journal article" date="2019" name="Int. J. Syst. Evol. Microbiol.">
        <title>The Global Catalogue of Microorganisms (GCM) 10K type strain sequencing project: providing services to taxonomists for standard genome sequencing and annotation.</title>
        <authorList>
            <consortium name="The Broad Institute Genomics Platform"/>
            <consortium name="The Broad Institute Genome Sequencing Center for Infectious Disease"/>
            <person name="Wu L."/>
            <person name="Ma J."/>
        </authorList>
    </citation>
    <scope>NUCLEOTIDE SEQUENCE [LARGE SCALE GENOMIC DNA]</scope>
    <source>
        <strain evidence="8">JCM 13002</strain>
    </source>
</reference>
<dbReference type="RefSeq" id="WP_344625198.1">
    <property type="nucleotide sequence ID" value="NZ_BAAALD010000040.1"/>
</dbReference>
<evidence type="ECO:0000256" key="3">
    <source>
        <dbReference type="ARBA" id="ARBA00022964"/>
    </source>
</evidence>
<dbReference type="PANTHER" id="PTHR33711:SF11">
    <property type="entry name" value="DIOXYGENASE"/>
    <property type="match status" value="1"/>
</dbReference>
<gene>
    <name evidence="7" type="ORF">GCM10009663_42010</name>
</gene>
<dbReference type="PANTHER" id="PTHR33711">
    <property type="entry name" value="DIOXYGENASE, PUTATIVE (AFU_ORTHOLOGUE AFUA_2G02910)-RELATED"/>
    <property type="match status" value="1"/>
</dbReference>
<dbReference type="Pfam" id="PF02839">
    <property type="entry name" value="CBM_5_12"/>
    <property type="match status" value="1"/>
</dbReference>
<dbReference type="SUPFAM" id="SSF49482">
    <property type="entry name" value="Aromatic compound dioxygenase"/>
    <property type="match status" value="1"/>
</dbReference>
<dbReference type="SMART" id="SM00495">
    <property type="entry name" value="ChtBD3"/>
    <property type="match status" value="1"/>
</dbReference>
<dbReference type="InterPro" id="IPR050770">
    <property type="entry name" value="Intradiol_RC_Dioxygenase"/>
</dbReference>
<dbReference type="InterPro" id="IPR006311">
    <property type="entry name" value="TAT_signal"/>
</dbReference>
<dbReference type="SUPFAM" id="SSF51055">
    <property type="entry name" value="Carbohydrate binding domain"/>
    <property type="match status" value="1"/>
</dbReference>
<dbReference type="Gene3D" id="2.60.130.10">
    <property type="entry name" value="Aromatic compound dioxygenase"/>
    <property type="match status" value="1"/>
</dbReference>
<dbReference type="InterPro" id="IPR000627">
    <property type="entry name" value="Intradiol_dOase_C"/>
</dbReference>
<keyword evidence="8" id="KW-1185">Reference proteome</keyword>
<dbReference type="EMBL" id="BAAALD010000040">
    <property type="protein sequence ID" value="GAA1094097.1"/>
    <property type="molecule type" value="Genomic_DNA"/>
</dbReference>
<dbReference type="InterPro" id="IPR015889">
    <property type="entry name" value="Intradiol_dOase_core"/>
</dbReference>
<keyword evidence="4" id="KW-0560">Oxidoreductase</keyword>
<dbReference type="InterPro" id="IPR003610">
    <property type="entry name" value="CBM5/12"/>
</dbReference>
<dbReference type="CDD" id="cd12214">
    <property type="entry name" value="ChiA1_BD"/>
    <property type="match status" value="1"/>
</dbReference>
<comment type="similarity">
    <text evidence="1">Belongs to the intradiol ring-cleavage dioxygenase family.</text>
</comment>
<dbReference type="Gene3D" id="2.10.10.20">
    <property type="entry name" value="Carbohydrate-binding module superfamily 5/12"/>
    <property type="match status" value="1"/>
</dbReference>
<evidence type="ECO:0000256" key="5">
    <source>
        <dbReference type="SAM" id="MobiDB-lite"/>
    </source>
</evidence>
<feature type="domain" description="Chitin-binding type-3" evidence="6">
    <location>
        <begin position="247"/>
        <end position="293"/>
    </location>
</feature>
<keyword evidence="3 7" id="KW-0223">Dioxygenase</keyword>
<dbReference type="PROSITE" id="PS51318">
    <property type="entry name" value="TAT"/>
    <property type="match status" value="1"/>
</dbReference>
<feature type="region of interest" description="Disordered" evidence="5">
    <location>
        <begin position="1"/>
        <end position="27"/>
    </location>
</feature>
<evidence type="ECO:0000256" key="2">
    <source>
        <dbReference type="ARBA" id="ARBA00022801"/>
    </source>
</evidence>
<feature type="compositionally biased region" description="Pro residues" evidence="5">
    <location>
        <begin position="1"/>
        <end position="10"/>
    </location>
</feature>
<protein>
    <submittedName>
        <fullName evidence="7">Dioxygenase</fullName>
    </submittedName>
</protein>
<dbReference type="Proteomes" id="UP001499987">
    <property type="component" value="Unassembled WGS sequence"/>
</dbReference>
<dbReference type="Pfam" id="PF00775">
    <property type="entry name" value="Dioxygenase_C"/>
    <property type="match status" value="1"/>
</dbReference>
<accession>A0ABP4E8K1</accession>
<evidence type="ECO:0000313" key="8">
    <source>
        <dbReference type="Proteomes" id="UP001499987"/>
    </source>
</evidence>
<evidence type="ECO:0000313" key="7">
    <source>
        <dbReference type="EMBL" id="GAA1094097.1"/>
    </source>
</evidence>
<feature type="compositionally biased region" description="Pro residues" evidence="5">
    <location>
        <begin position="224"/>
        <end position="243"/>
    </location>
</feature>
<sequence length="293" mass="30838">MPTPPPPQPQDRPQERPQSRPTGEPGITRKNLLKAAVLAGAAPVLLGGGAALARDGGGGPAGLTPACHDGDEPTTEQIEGPYFKPGSPLRTVLTGPGTPLTVSGYVFGRACRPLAGVLLDFWQADTAGAYDNSGYGFRGHQFSDEQGRFTLTTVVPGPYPGRTRHLHVKLQAPGRPVLTTQLYFPGEPRNSTDTIFDPRLVMTVRQSGPGRESSFDFVLDVPQSPSPSPSPTGPTPTPTPTGPTPGGGTWRAGTAYRVGDAVSYDGVGYVCVQAHTAFAGWEPPNVPALWRRV</sequence>
<keyword evidence="2" id="KW-0378">Hydrolase</keyword>
<dbReference type="GO" id="GO:0051213">
    <property type="term" value="F:dioxygenase activity"/>
    <property type="evidence" value="ECO:0007669"/>
    <property type="project" value="UniProtKB-KW"/>
</dbReference>
<proteinExistence type="inferred from homology"/>
<evidence type="ECO:0000259" key="6">
    <source>
        <dbReference type="SMART" id="SM00495"/>
    </source>
</evidence>
<comment type="caution">
    <text evidence="7">The sequence shown here is derived from an EMBL/GenBank/DDBJ whole genome shotgun (WGS) entry which is preliminary data.</text>
</comment>